<accession>A0A9P8PIR8</accession>
<proteinExistence type="predicted"/>
<dbReference type="Proteomes" id="UP000774326">
    <property type="component" value="Unassembled WGS sequence"/>
</dbReference>
<organism evidence="2 3">
    <name type="scientific">Wickerhamomyces pijperi</name>
    <name type="common">Yeast</name>
    <name type="synonym">Pichia pijperi</name>
    <dbReference type="NCBI Taxonomy" id="599730"/>
    <lineage>
        <taxon>Eukaryota</taxon>
        <taxon>Fungi</taxon>
        <taxon>Dikarya</taxon>
        <taxon>Ascomycota</taxon>
        <taxon>Saccharomycotina</taxon>
        <taxon>Saccharomycetes</taxon>
        <taxon>Phaffomycetales</taxon>
        <taxon>Wickerhamomycetaceae</taxon>
        <taxon>Wickerhamomyces</taxon>
    </lineage>
</organism>
<dbReference type="AlphaFoldDB" id="A0A9P8PIR8"/>
<evidence type="ECO:0000259" key="1">
    <source>
        <dbReference type="Pfam" id="PF09347"/>
    </source>
</evidence>
<comment type="caution">
    <text evidence="2">The sequence shown here is derived from an EMBL/GenBank/DDBJ whole genome shotgun (WGS) entry which is preliminary data.</text>
</comment>
<dbReference type="PANTHER" id="PTHR31527:SF0">
    <property type="entry name" value="RE64534P"/>
    <property type="match status" value="1"/>
</dbReference>
<dbReference type="OrthoDB" id="504708at2759"/>
<feature type="domain" description="DUF1989" evidence="1">
    <location>
        <begin position="49"/>
        <end position="228"/>
    </location>
</feature>
<dbReference type="InterPro" id="IPR018959">
    <property type="entry name" value="DUF1989"/>
</dbReference>
<name>A0A9P8PIR8_WICPI</name>
<reference evidence="2" key="2">
    <citation type="submission" date="2021-01" db="EMBL/GenBank/DDBJ databases">
        <authorList>
            <person name="Schikora-Tamarit M.A."/>
        </authorList>
    </citation>
    <scope>NUCLEOTIDE SEQUENCE</scope>
    <source>
        <strain evidence="2">CBS2887</strain>
    </source>
</reference>
<dbReference type="Pfam" id="PF09347">
    <property type="entry name" value="DUF1989"/>
    <property type="match status" value="1"/>
</dbReference>
<keyword evidence="3" id="KW-1185">Reference proteome</keyword>
<gene>
    <name evidence="2" type="ORF">WICPIJ_009955</name>
</gene>
<dbReference type="EMBL" id="JAEUBG010005724">
    <property type="protein sequence ID" value="KAH3672983.1"/>
    <property type="molecule type" value="Genomic_DNA"/>
</dbReference>
<reference evidence="2" key="1">
    <citation type="journal article" date="2021" name="Open Biol.">
        <title>Shared evolutionary footprints suggest mitochondrial oxidative damage underlies multiple complex I losses in fungi.</title>
        <authorList>
            <person name="Schikora-Tamarit M.A."/>
            <person name="Marcet-Houben M."/>
            <person name="Nosek J."/>
            <person name="Gabaldon T."/>
        </authorList>
    </citation>
    <scope>NUCLEOTIDE SEQUENCE</scope>
    <source>
        <strain evidence="2">CBS2887</strain>
    </source>
</reference>
<evidence type="ECO:0000313" key="3">
    <source>
        <dbReference type="Proteomes" id="UP000774326"/>
    </source>
</evidence>
<sequence>MSESTKPVYQPKAVPVPAYLPTKGSILDVNKEFYDNLATTESRQLIYSEIVPIRSGKAWKVKKGSLVRITTPEGAQVCDFNVWQADNFRERLWASRTRQLHGAHVGKYDMLWSNLPYLRPLLTITGDSIRDRLDFPQDPRNKVGVHDLLGTRCDPYVDTLLSGEDNDFHCHSNLYRAIIPFGGCESDVHDVLNIFQVTGLNEKGQYFMETCPAVKGDYFEFFAEVDLLCAISACPGGDLSAWDWGEGDEETKVDMVDCCRPLGIEVYEITDKSLLDGWKSPEIAQYKGNHGFQFPVFKRDE</sequence>
<evidence type="ECO:0000313" key="2">
    <source>
        <dbReference type="EMBL" id="KAH3672983.1"/>
    </source>
</evidence>
<protein>
    <recommendedName>
        <fullName evidence="1">DUF1989 domain-containing protein</fullName>
    </recommendedName>
</protein>
<dbReference type="PANTHER" id="PTHR31527">
    <property type="entry name" value="RE64534P"/>
    <property type="match status" value="1"/>
</dbReference>